<dbReference type="GO" id="GO:0006574">
    <property type="term" value="P:L-valine catabolic process"/>
    <property type="evidence" value="ECO:0007669"/>
    <property type="project" value="TreeGrafter"/>
</dbReference>
<reference evidence="6 7" key="1">
    <citation type="submission" date="2018-08" db="EMBL/GenBank/DDBJ databases">
        <authorList>
            <person name="Khan S.A."/>
            <person name="Jeon C.O."/>
            <person name="Chun B.H."/>
            <person name="Jeong S.E."/>
        </authorList>
    </citation>
    <scope>NUCLEOTIDE SEQUENCE [LARGE SCALE GENOMIC DNA]</scope>
    <source>
        <strain evidence="6 7">S-16</strain>
    </source>
</reference>
<evidence type="ECO:0000256" key="4">
    <source>
        <dbReference type="ARBA" id="ARBA00023027"/>
    </source>
</evidence>
<dbReference type="InterPro" id="IPR015590">
    <property type="entry name" value="Aldehyde_DH_dom"/>
</dbReference>
<evidence type="ECO:0000256" key="1">
    <source>
        <dbReference type="ARBA" id="ARBA00009986"/>
    </source>
</evidence>
<feature type="domain" description="Aldehyde dehydrogenase" evidence="5">
    <location>
        <begin position="21"/>
        <end position="481"/>
    </location>
</feature>
<sequence>MSQDLPRIPLLINGRLVPSRTTEWRPVINPATQERLAWVPMATADEVRDAVAAAQAAFATWRKTPIGQRARIFLKYQQLIRDNIKSLAATLTAEQGKTLADAEGDVFRGLEVVEHAANIGSLQMGERAHNVASGVDTYTLLQPLGVCAGITPFNFPAMIPLWMFPMAIACGNTFVLKPSEQDPMVTMRLVELALEAGIPPGVLNVVHGGEDVVNALCDHADIKAISFVGSTRVGTHVYQRATLAGKRVQCMMGAKNHAVVLPDAHKEQTLNALVGAAFGAAGQRCMAVSVAVLVGAAREWIPRIVEKARGLTVGAGTGAGTDVGPVISCAAKERVEALIARGTDEGATLELDGRLPPLDGQLKEGNFVGPTIFSGVKPGMSLYEQEIFGPVLCIAEAATLDEAIAFINANPNGNGTAIFTQSGAAARRFEEDIDVGQVGINVPIPVPVPLFSFTGSRASKLGDLGPYGKQVVTFYTQTKTVTARWFDDHGVSGGVNTTISLR</sequence>
<keyword evidence="7" id="KW-1185">Reference proteome</keyword>
<evidence type="ECO:0000313" key="7">
    <source>
        <dbReference type="Proteomes" id="UP000267464"/>
    </source>
</evidence>
<dbReference type="InterPro" id="IPR016160">
    <property type="entry name" value="Ald_DH_CS_CYS"/>
</dbReference>
<dbReference type="InterPro" id="IPR016162">
    <property type="entry name" value="Ald_DH_N"/>
</dbReference>
<dbReference type="EC" id="1.2.1.27" evidence="2"/>
<dbReference type="CDD" id="cd07085">
    <property type="entry name" value="ALDH_F6_MMSDH"/>
    <property type="match status" value="1"/>
</dbReference>
<evidence type="ECO:0000259" key="5">
    <source>
        <dbReference type="Pfam" id="PF00171"/>
    </source>
</evidence>
<dbReference type="AlphaFoldDB" id="A0A3N7HWI3"/>
<dbReference type="InterPro" id="IPR016161">
    <property type="entry name" value="Ald_DH/histidinol_DH"/>
</dbReference>
<comment type="caution">
    <text evidence="6">The sequence shown here is derived from an EMBL/GenBank/DDBJ whole genome shotgun (WGS) entry which is preliminary data.</text>
</comment>
<dbReference type="OrthoDB" id="6187633at2"/>
<proteinExistence type="inferred from homology"/>
<dbReference type="GO" id="GO:0006210">
    <property type="term" value="P:thymine catabolic process"/>
    <property type="evidence" value="ECO:0007669"/>
    <property type="project" value="TreeGrafter"/>
</dbReference>
<dbReference type="PROSITE" id="PS00070">
    <property type="entry name" value="ALDEHYDE_DEHYDR_CYS"/>
    <property type="match status" value="1"/>
</dbReference>
<dbReference type="InterPro" id="IPR010061">
    <property type="entry name" value="MeMal-semiAld_DH"/>
</dbReference>
<evidence type="ECO:0000256" key="3">
    <source>
        <dbReference type="ARBA" id="ARBA00023002"/>
    </source>
</evidence>
<reference evidence="6 7" key="2">
    <citation type="submission" date="2018-12" db="EMBL/GenBank/DDBJ databases">
        <title>Rhizobacter gummiphilus sp. nov., a rubber-degrading bacterium isolated from the soil of a botanical garden in Japan.</title>
        <authorList>
            <person name="Shunsuke S.S."/>
        </authorList>
    </citation>
    <scope>NUCLEOTIDE SEQUENCE [LARGE SCALE GENOMIC DNA]</scope>
    <source>
        <strain evidence="6 7">S-16</strain>
    </source>
</reference>
<dbReference type="Proteomes" id="UP000267464">
    <property type="component" value="Unassembled WGS sequence"/>
</dbReference>
<dbReference type="FunFam" id="3.40.309.10:FF:000002">
    <property type="entry name" value="Methylmalonate-semialdehyde dehydrogenase (Acylating)"/>
    <property type="match status" value="1"/>
</dbReference>
<keyword evidence="3 6" id="KW-0560">Oxidoreductase</keyword>
<dbReference type="FunFam" id="3.40.605.10:FF:000003">
    <property type="entry name" value="Methylmalonate-semialdehyde dehydrogenase [acylating]"/>
    <property type="match status" value="1"/>
</dbReference>
<evidence type="ECO:0000313" key="6">
    <source>
        <dbReference type="EMBL" id="RQP26687.1"/>
    </source>
</evidence>
<name>A0A3N7HWI3_9BURK</name>
<dbReference type="SUPFAM" id="SSF53720">
    <property type="entry name" value="ALDH-like"/>
    <property type="match status" value="1"/>
</dbReference>
<dbReference type="Gene3D" id="3.40.605.10">
    <property type="entry name" value="Aldehyde Dehydrogenase, Chain A, domain 1"/>
    <property type="match status" value="1"/>
</dbReference>
<protein>
    <recommendedName>
        <fullName evidence="2">methylmalonate-semialdehyde dehydrogenase (CoA acylating)</fullName>
        <ecNumber evidence="2">1.2.1.27</ecNumber>
    </recommendedName>
</protein>
<comment type="similarity">
    <text evidence="1">Belongs to the aldehyde dehydrogenase family.</text>
</comment>
<dbReference type="Gene3D" id="3.40.309.10">
    <property type="entry name" value="Aldehyde Dehydrogenase, Chain A, domain 2"/>
    <property type="match status" value="1"/>
</dbReference>
<dbReference type="PANTHER" id="PTHR43866:SF3">
    <property type="entry name" value="METHYLMALONATE-SEMIALDEHYDE DEHYDROGENASE [ACYLATING], MITOCHONDRIAL"/>
    <property type="match status" value="1"/>
</dbReference>
<dbReference type="EMBL" id="QUSW01000001">
    <property type="protein sequence ID" value="RQP26687.1"/>
    <property type="molecule type" value="Genomic_DNA"/>
</dbReference>
<organism evidence="6 7">
    <name type="scientific">Piscinibacter terrae</name>
    <dbReference type="NCBI Taxonomy" id="2496871"/>
    <lineage>
        <taxon>Bacteria</taxon>
        <taxon>Pseudomonadati</taxon>
        <taxon>Pseudomonadota</taxon>
        <taxon>Betaproteobacteria</taxon>
        <taxon>Burkholderiales</taxon>
        <taxon>Sphaerotilaceae</taxon>
        <taxon>Piscinibacter</taxon>
    </lineage>
</organism>
<evidence type="ECO:0000256" key="2">
    <source>
        <dbReference type="ARBA" id="ARBA00013048"/>
    </source>
</evidence>
<keyword evidence="4" id="KW-0520">NAD</keyword>
<accession>A0A3N7HWI3</accession>
<dbReference type="GO" id="GO:0004491">
    <property type="term" value="F:methylmalonate-semialdehyde dehydrogenase (acylating, NAD) activity"/>
    <property type="evidence" value="ECO:0007669"/>
    <property type="project" value="UniProtKB-EC"/>
</dbReference>
<dbReference type="PANTHER" id="PTHR43866">
    <property type="entry name" value="MALONATE-SEMIALDEHYDE DEHYDROGENASE"/>
    <property type="match status" value="1"/>
</dbReference>
<dbReference type="NCBIfam" id="TIGR01722">
    <property type="entry name" value="MMSDH"/>
    <property type="match status" value="1"/>
</dbReference>
<dbReference type="InterPro" id="IPR016163">
    <property type="entry name" value="Ald_DH_C"/>
</dbReference>
<dbReference type="RefSeq" id="WP_124539380.1">
    <property type="nucleotide sequence ID" value="NZ_QUSW01000001.1"/>
</dbReference>
<dbReference type="Pfam" id="PF00171">
    <property type="entry name" value="Aldedh"/>
    <property type="match status" value="1"/>
</dbReference>
<gene>
    <name evidence="6" type="primary">mmsA</name>
    <name evidence="6" type="ORF">DZC73_06740</name>
</gene>